<evidence type="ECO:0000256" key="1">
    <source>
        <dbReference type="SAM" id="Phobius"/>
    </source>
</evidence>
<organism evidence="2 3">
    <name type="scientific">Candidatus Kurthia intestinigallinarum</name>
    <dbReference type="NCBI Taxonomy" id="1562256"/>
    <lineage>
        <taxon>Bacteria</taxon>
        <taxon>Bacillati</taxon>
        <taxon>Bacillota</taxon>
        <taxon>Bacilli</taxon>
        <taxon>Bacillales</taxon>
        <taxon>Caryophanaceae</taxon>
        <taxon>Kurthia</taxon>
    </lineage>
</organism>
<sequence length="80" mass="8876">MKLFQSIGLVLMGALTLYIVVSFFMLQKGFNLPMWGQLVLALVLLIVVLNQFRVKNKMMGAISIVGFIIIVASIIVTAIY</sequence>
<keyword evidence="1" id="KW-0472">Membrane</keyword>
<dbReference type="EMBL" id="JTFC01000041">
    <property type="protein sequence ID" value="RUS53070.1"/>
    <property type="molecule type" value="Genomic_DNA"/>
</dbReference>
<dbReference type="OrthoDB" id="9964672at2"/>
<gene>
    <name evidence="2" type="ORF">QI30_16070</name>
</gene>
<feature type="transmembrane region" description="Helical" evidence="1">
    <location>
        <begin position="32"/>
        <end position="49"/>
    </location>
</feature>
<feature type="transmembrane region" description="Helical" evidence="1">
    <location>
        <begin position="61"/>
        <end position="79"/>
    </location>
</feature>
<proteinExistence type="predicted"/>
<evidence type="ECO:0000313" key="3">
    <source>
        <dbReference type="Proteomes" id="UP000288623"/>
    </source>
</evidence>
<comment type="caution">
    <text evidence="2">The sequence shown here is derived from an EMBL/GenBank/DDBJ whole genome shotgun (WGS) entry which is preliminary data.</text>
</comment>
<keyword evidence="1" id="KW-0812">Transmembrane</keyword>
<protein>
    <submittedName>
        <fullName evidence="2">Uncharacterized protein</fullName>
    </submittedName>
</protein>
<reference evidence="2 3" key="1">
    <citation type="submission" date="2014-11" db="EMBL/GenBank/DDBJ databases">
        <title>Genome sequence and analysis of novel Kurthia sp.</title>
        <authorList>
            <person name="Lawson J.N."/>
            <person name="Gonzalez J.E."/>
            <person name="Rinauldi L."/>
            <person name="Xuan Z."/>
            <person name="Firman A."/>
            <person name="Shaddox L."/>
            <person name="Trudeau A."/>
            <person name="Shah S."/>
            <person name="Reiman D."/>
        </authorList>
    </citation>
    <scope>NUCLEOTIDE SEQUENCE [LARGE SCALE GENOMIC DNA]</scope>
    <source>
        <strain evidence="2 3">3B1D</strain>
    </source>
</reference>
<keyword evidence="1" id="KW-1133">Transmembrane helix</keyword>
<feature type="transmembrane region" description="Helical" evidence="1">
    <location>
        <begin position="7"/>
        <end position="26"/>
    </location>
</feature>
<name>A0A433RQS7_9BACL</name>
<keyword evidence="3" id="KW-1185">Reference proteome</keyword>
<accession>A0A433RQS7</accession>
<dbReference type="Proteomes" id="UP000288623">
    <property type="component" value="Unassembled WGS sequence"/>
</dbReference>
<evidence type="ECO:0000313" key="2">
    <source>
        <dbReference type="EMBL" id="RUS53070.1"/>
    </source>
</evidence>
<dbReference type="AlphaFoldDB" id="A0A433RQS7"/>
<dbReference type="RefSeq" id="WP_126991616.1">
    <property type="nucleotide sequence ID" value="NZ_JTFC01000041.1"/>
</dbReference>